<protein>
    <submittedName>
        <fullName evidence="2">SPRY domain-containing protein</fullName>
    </submittedName>
</protein>
<dbReference type="AlphaFoldDB" id="A0A183BWM4"/>
<accession>A0A183BWM4</accession>
<name>A0A183BWM4_GLOPA</name>
<dbReference type="InterPro" id="IPR043136">
    <property type="entry name" value="B30.2/SPRY_sf"/>
</dbReference>
<reference evidence="1" key="1">
    <citation type="submission" date="2014-05" db="EMBL/GenBank/DDBJ databases">
        <title>The genome and life-stage specific transcriptomes of Globodera pallida elucidate key aspects of plant parasitism by a cyst nematode.</title>
        <authorList>
            <person name="Cotton J.A."/>
            <person name="Lilley C.J."/>
            <person name="Jones L.M."/>
            <person name="Kikuchi T."/>
            <person name="Reid A.J."/>
            <person name="Thorpe P."/>
            <person name="Tsai I.J."/>
            <person name="Beasley H."/>
            <person name="Blok V."/>
            <person name="Cock P.J.A."/>
            <person name="Van den Akker S.E."/>
            <person name="Holroyd N."/>
            <person name="Hunt M."/>
            <person name="Mantelin S."/>
            <person name="Naghra H."/>
            <person name="Pain A."/>
            <person name="Palomares-Rius J.E."/>
            <person name="Zarowiecki M."/>
            <person name="Berriman M."/>
            <person name="Jones J.T."/>
            <person name="Urwin P.E."/>
        </authorList>
    </citation>
    <scope>NUCLEOTIDE SEQUENCE [LARGE SCALE GENOMIC DNA]</scope>
    <source>
        <strain evidence="1">Lindley</strain>
    </source>
</reference>
<dbReference type="Proteomes" id="UP000050741">
    <property type="component" value="Unassembled WGS sequence"/>
</dbReference>
<reference evidence="2" key="2">
    <citation type="submission" date="2016-06" db="UniProtKB">
        <authorList>
            <consortium name="WormBaseParasite"/>
        </authorList>
    </citation>
    <scope>IDENTIFICATION</scope>
</reference>
<proteinExistence type="predicted"/>
<dbReference type="WBParaSite" id="GPLIN_000501300">
    <property type="protein sequence ID" value="GPLIN_000501300"/>
    <property type="gene ID" value="GPLIN_000501300"/>
</dbReference>
<sequence>MHCLPHSMTTNCSRLLAQLCKCSSLVPTVVHPCRCRHVAEGVLPNVFSSIKIALIGPEQLVVQRNGKHSMWCSVRAEKRMPENLYGIPPYFEVKILWRPWGSFNILIGLALKQMPLDEMVGDYEGTYAYRSNGEFWGHEEKPLLEEGDVHRVEKGGMEFLGTGGLTSVADNNFIVFGIKKRQREWANETLAN</sequence>
<dbReference type="Gene3D" id="2.60.120.920">
    <property type="match status" value="1"/>
</dbReference>
<evidence type="ECO:0000313" key="1">
    <source>
        <dbReference type="Proteomes" id="UP000050741"/>
    </source>
</evidence>
<keyword evidence="1" id="KW-1185">Reference proteome</keyword>
<organism evidence="1 2">
    <name type="scientific">Globodera pallida</name>
    <name type="common">Potato cyst nematode worm</name>
    <name type="synonym">Heterodera pallida</name>
    <dbReference type="NCBI Taxonomy" id="36090"/>
    <lineage>
        <taxon>Eukaryota</taxon>
        <taxon>Metazoa</taxon>
        <taxon>Ecdysozoa</taxon>
        <taxon>Nematoda</taxon>
        <taxon>Chromadorea</taxon>
        <taxon>Rhabditida</taxon>
        <taxon>Tylenchina</taxon>
        <taxon>Tylenchomorpha</taxon>
        <taxon>Tylenchoidea</taxon>
        <taxon>Heteroderidae</taxon>
        <taxon>Heteroderinae</taxon>
        <taxon>Globodera</taxon>
    </lineage>
</organism>
<evidence type="ECO:0000313" key="2">
    <source>
        <dbReference type="WBParaSite" id="GPLIN_000501300"/>
    </source>
</evidence>